<sequence length="112" mass="12933">MRCEKLSACVFARRRAVVCLTDKLQTTCLNTRDAPFGSAPFGSVRLGRGNRRRVLMIEPTERPSRRPWAFCESVRFWCRGAARRDFRMDQLLRPGSPRSPAWQSRSVKVLAY</sequence>
<dbReference type="AlphaFoldDB" id="A0A084VGJ0"/>
<dbReference type="Proteomes" id="UP000030765">
    <property type="component" value="Unassembled WGS sequence"/>
</dbReference>
<evidence type="ECO:0000313" key="1">
    <source>
        <dbReference type="EMBL" id="KFB37084.1"/>
    </source>
</evidence>
<reference evidence="2" key="2">
    <citation type="submission" date="2020-05" db="UniProtKB">
        <authorList>
            <consortium name="EnsemblMetazoa"/>
        </authorList>
    </citation>
    <scope>IDENTIFICATION</scope>
</reference>
<evidence type="ECO:0000313" key="3">
    <source>
        <dbReference type="Proteomes" id="UP000030765"/>
    </source>
</evidence>
<gene>
    <name evidence="1" type="ORF">ZHAS_00004291</name>
</gene>
<dbReference type="EMBL" id="ATLV01012950">
    <property type="status" value="NOT_ANNOTATED_CDS"/>
    <property type="molecule type" value="Genomic_DNA"/>
</dbReference>
<organism evidence="1">
    <name type="scientific">Anopheles sinensis</name>
    <name type="common">Mosquito</name>
    <dbReference type="NCBI Taxonomy" id="74873"/>
    <lineage>
        <taxon>Eukaryota</taxon>
        <taxon>Metazoa</taxon>
        <taxon>Ecdysozoa</taxon>
        <taxon>Arthropoda</taxon>
        <taxon>Hexapoda</taxon>
        <taxon>Insecta</taxon>
        <taxon>Pterygota</taxon>
        <taxon>Neoptera</taxon>
        <taxon>Endopterygota</taxon>
        <taxon>Diptera</taxon>
        <taxon>Nematocera</taxon>
        <taxon>Culicoidea</taxon>
        <taxon>Culicidae</taxon>
        <taxon>Anophelinae</taxon>
        <taxon>Anopheles</taxon>
    </lineage>
</organism>
<name>A0A084VGJ0_ANOSI</name>
<proteinExistence type="predicted"/>
<protein>
    <submittedName>
        <fullName evidence="1 2">Enhancer of rudimentary-like protein</fullName>
    </submittedName>
</protein>
<evidence type="ECO:0000313" key="2">
    <source>
        <dbReference type="EnsemblMetazoa" id="ASIC004291-PA"/>
    </source>
</evidence>
<keyword evidence="3" id="KW-1185">Reference proteome</keyword>
<dbReference type="VEuPathDB" id="VectorBase:ASIC004291"/>
<accession>A0A084VGJ0</accession>
<dbReference type="EMBL" id="KE524828">
    <property type="protein sequence ID" value="KFB37084.1"/>
    <property type="molecule type" value="Genomic_DNA"/>
</dbReference>
<reference evidence="1 3" key="1">
    <citation type="journal article" date="2014" name="BMC Genomics">
        <title>Genome sequence of Anopheles sinensis provides insight into genetics basis of mosquito competence for malaria parasites.</title>
        <authorList>
            <person name="Zhou D."/>
            <person name="Zhang D."/>
            <person name="Ding G."/>
            <person name="Shi L."/>
            <person name="Hou Q."/>
            <person name="Ye Y."/>
            <person name="Xu Y."/>
            <person name="Zhou H."/>
            <person name="Xiong C."/>
            <person name="Li S."/>
            <person name="Yu J."/>
            <person name="Hong S."/>
            <person name="Yu X."/>
            <person name="Zou P."/>
            <person name="Chen C."/>
            <person name="Chang X."/>
            <person name="Wang W."/>
            <person name="Lv Y."/>
            <person name="Sun Y."/>
            <person name="Ma L."/>
            <person name="Shen B."/>
            <person name="Zhu C."/>
        </authorList>
    </citation>
    <scope>NUCLEOTIDE SEQUENCE [LARGE SCALE GENOMIC DNA]</scope>
</reference>
<dbReference type="EnsemblMetazoa" id="ASIC004291-RA">
    <property type="protein sequence ID" value="ASIC004291-PA"/>
    <property type="gene ID" value="ASIC004291"/>
</dbReference>